<protein>
    <submittedName>
        <fullName evidence="2">Uncharacterized protein</fullName>
    </submittedName>
</protein>
<organism evidence="2 3">
    <name type="scientific">Pleomassaria siparia CBS 279.74</name>
    <dbReference type="NCBI Taxonomy" id="1314801"/>
    <lineage>
        <taxon>Eukaryota</taxon>
        <taxon>Fungi</taxon>
        <taxon>Dikarya</taxon>
        <taxon>Ascomycota</taxon>
        <taxon>Pezizomycotina</taxon>
        <taxon>Dothideomycetes</taxon>
        <taxon>Pleosporomycetidae</taxon>
        <taxon>Pleosporales</taxon>
        <taxon>Pleomassariaceae</taxon>
        <taxon>Pleomassaria</taxon>
    </lineage>
</organism>
<accession>A0A6G1KIY8</accession>
<gene>
    <name evidence="2" type="ORF">K504DRAFT_122824</name>
</gene>
<dbReference type="Proteomes" id="UP000799428">
    <property type="component" value="Unassembled WGS sequence"/>
</dbReference>
<sequence length="182" mass="20512">MRQPRAVGERSRRWGYYAQACAHSIVDGDEVEVEVEARCCSLDDLTDVRESGPRAPSPPLPPNTNTEPSQPEGGAGILSTKPSPLRQTSWMKHSRKHHDRQSARAIPSKRPTTWAAWESLHLPRRRSSQLLIIHKMGDPESMVQQRSAEPQFNYGGSTLHCQHSIHSSRECFLQDTVLKGRE</sequence>
<evidence type="ECO:0000313" key="2">
    <source>
        <dbReference type="EMBL" id="KAF2712866.1"/>
    </source>
</evidence>
<feature type="compositionally biased region" description="Polar residues" evidence="1">
    <location>
        <begin position="80"/>
        <end position="91"/>
    </location>
</feature>
<reference evidence="2" key="1">
    <citation type="journal article" date="2020" name="Stud. Mycol.">
        <title>101 Dothideomycetes genomes: a test case for predicting lifestyles and emergence of pathogens.</title>
        <authorList>
            <person name="Haridas S."/>
            <person name="Albert R."/>
            <person name="Binder M."/>
            <person name="Bloem J."/>
            <person name="Labutti K."/>
            <person name="Salamov A."/>
            <person name="Andreopoulos B."/>
            <person name="Baker S."/>
            <person name="Barry K."/>
            <person name="Bills G."/>
            <person name="Bluhm B."/>
            <person name="Cannon C."/>
            <person name="Castanera R."/>
            <person name="Culley D."/>
            <person name="Daum C."/>
            <person name="Ezra D."/>
            <person name="Gonzalez J."/>
            <person name="Henrissat B."/>
            <person name="Kuo A."/>
            <person name="Liang C."/>
            <person name="Lipzen A."/>
            <person name="Lutzoni F."/>
            <person name="Magnuson J."/>
            <person name="Mondo S."/>
            <person name="Nolan M."/>
            <person name="Ohm R."/>
            <person name="Pangilinan J."/>
            <person name="Park H.-J."/>
            <person name="Ramirez L."/>
            <person name="Alfaro M."/>
            <person name="Sun H."/>
            <person name="Tritt A."/>
            <person name="Yoshinaga Y."/>
            <person name="Zwiers L.-H."/>
            <person name="Turgeon B."/>
            <person name="Goodwin S."/>
            <person name="Spatafora J."/>
            <person name="Crous P."/>
            <person name="Grigoriev I."/>
        </authorList>
    </citation>
    <scope>NUCLEOTIDE SEQUENCE</scope>
    <source>
        <strain evidence="2">CBS 279.74</strain>
    </source>
</reference>
<keyword evidence="3" id="KW-1185">Reference proteome</keyword>
<feature type="region of interest" description="Disordered" evidence="1">
    <location>
        <begin position="44"/>
        <end position="110"/>
    </location>
</feature>
<dbReference type="AlphaFoldDB" id="A0A6G1KIY8"/>
<evidence type="ECO:0000313" key="3">
    <source>
        <dbReference type="Proteomes" id="UP000799428"/>
    </source>
</evidence>
<evidence type="ECO:0000256" key="1">
    <source>
        <dbReference type="SAM" id="MobiDB-lite"/>
    </source>
</evidence>
<dbReference type="EMBL" id="MU005765">
    <property type="protein sequence ID" value="KAF2712866.1"/>
    <property type="molecule type" value="Genomic_DNA"/>
</dbReference>
<name>A0A6G1KIY8_9PLEO</name>
<proteinExistence type="predicted"/>